<evidence type="ECO:0000256" key="5">
    <source>
        <dbReference type="ARBA" id="ARBA00023136"/>
    </source>
</evidence>
<dbReference type="Proteomes" id="UP000001418">
    <property type="component" value="Chromosome"/>
</dbReference>
<dbReference type="EMBL" id="AE015450">
    <property type="protein sequence ID" value="AAP56938.1"/>
    <property type="molecule type" value="Genomic_DNA"/>
</dbReference>
<dbReference type="HOGENOM" id="CLU_023404_0_1_14"/>
<dbReference type="CDD" id="cd06580">
    <property type="entry name" value="TM_PBP1_transp_TpRbsC_like"/>
    <property type="match status" value="1"/>
</dbReference>
<keyword evidence="8" id="KW-1185">Reference proteome</keyword>
<evidence type="ECO:0000313" key="8">
    <source>
        <dbReference type="Proteomes" id="UP000001418"/>
    </source>
</evidence>
<dbReference type="OrthoDB" id="45037at2"/>
<dbReference type="InterPro" id="IPR001851">
    <property type="entry name" value="ABC_transp_permease"/>
</dbReference>
<keyword evidence="4 6" id="KW-1133">Transmembrane helix</keyword>
<dbReference type="KEGG" id="mga:MGA_0368"/>
<protein>
    <submittedName>
        <fullName evidence="7">ABC-type transport system permease</fullName>
    </submittedName>
</protein>
<accession>Q7NAP7</accession>
<sequence>MNQFKKYPNFLIGFDRFFYRKEHKSTRRRILSIIVLILIALLVIYGILVATNVNRYAFLSLFTRGLRDQKQQQDFITNIGIFTLAGLSFGFAMQVKIFNIGISGQMLAGASFAFIITHYLAKTGFAPAVGGQLITIILSMFVAAFVSVLTGLFKIYLKINEVVSAILLNWIILLIVGTIINNHFIDSTQRLNGNFLSVKFPDQYSFYVVNGPTFFTSNTGWVWTIAVTAVSVVIVWVLLRFTVFGHKLKTTGLSSSSAEYFGYNKNLLQLSSFAISGALAGILGVVVYTGQASQAIDFSSVGRFGLSSVPIEGFNGIAISLIALNNPWGIVIVSMLFSLISVGQGPANLPTPQTLSLTLGVLMYIISIYGLMNYLKPWRWIIIIKIYGDKNITEYQNLENNMAALSEKHLFKVKKLQKDLNEQLNEQYGSKLKVALMVLINPIKILFLKEYKEQINTYKNEYVQERVSIVNEFYHSCVFNSILATEKVIQDCESSKNQKLLHKLSKWNKEERRIQKLAATLEDEMKMQVNKHIKTINKKISNLNINKEAR</sequence>
<name>Q7NAP7_MYCGA</name>
<proteinExistence type="predicted"/>
<feature type="transmembrane region" description="Helical" evidence="6">
    <location>
        <begin position="165"/>
        <end position="185"/>
    </location>
</feature>
<evidence type="ECO:0000256" key="3">
    <source>
        <dbReference type="ARBA" id="ARBA00022692"/>
    </source>
</evidence>
<keyword evidence="5 6" id="KW-0472">Membrane</keyword>
<feature type="transmembrane region" description="Helical" evidence="6">
    <location>
        <begin position="220"/>
        <end position="239"/>
    </location>
</feature>
<reference evidence="7 8" key="1">
    <citation type="journal article" date="2003" name="Microbiology">
        <title>The complete genome sequence of the avian pathogen Mycoplasma gallisepticum strain R(low).</title>
        <authorList>
            <person name="Papazisi L."/>
            <person name="Gorton T.S."/>
            <person name="Kutish G."/>
            <person name="Markham P.F."/>
            <person name="Browning G.F."/>
            <person name="Nguyen D.K."/>
            <person name="Swartzell S."/>
            <person name="Madan A."/>
            <person name="Mahairas G."/>
            <person name="Geary S.J."/>
        </authorList>
    </citation>
    <scope>NUCLEOTIDE SEQUENCE [LARGE SCALE GENOMIC DNA]</scope>
    <source>
        <strain evidence="8">R(low / passage 15 / clone 2)</strain>
    </source>
</reference>
<feature type="transmembrane region" description="Helical" evidence="6">
    <location>
        <begin position="100"/>
        <end position="121"/>
    </location>
</feature>
<dbReference type="Pfam" id="PF02653">
    <property type="entry name" value="BPD_transp_2"/>
    <property type="match status" value="1"/>
</dbReference>
<dbReference type="PANTHER" id="PTHR43370:SF1">
    <property type="entry name" value="GUANOSINE ABC TRANSPORTER PERMEASE PROTEIN NUPQ"/>
    <property type="match status" value="1"/>
</dbReference>
<feature type="transmembrane region" description="Helical" evidence="6">
    <location>
        <begin position="267"/>
        <end position="289"/>
    </location>
</feature>
<evidence type="ECO:0000256" key="2">
    <source>
        <dbReference type="ARBA" id="ARBA00022475"/>
    </source>
</evidence>
<dbReference type="GO" id="GO:0005886">
    <property type="term" value="C:plasma membrane"/>
    <property type="evidence" value="ECO:0007669"/>
    <property type="project" value="UniProtKB-SubCell"/>
</dbReference>
<feature type="transmembrane region" description="Helical" evidence="6">
    <location>
        <begin position="133"/>
        <end position="153"/>
    </location>
</feature>
<feature type="transmembrane region" description="Helical" evidence="6">
    <location>
        <begin position="30"/>
        <end position="51"/>
    </location>
</feature>
<organism evidence="7 8">
    <name type="scientific">Mycoplasmoides gallisepticum (strain R(low / passage 15 / clone 2))</name>
    <name type="common">Mycoplasma gallisepticum</name>
    <dbReference type="NCBI Taxonomy" id="710127"/>
    <lineage>
        <taxon>Bacteria</taxon>
        <taxon>Bacillati</taxon>
        <taxon>Mycoplasmatota</taxon>
        <taxon>Mycoplasmoidales</taxon>
        <taxon>Mycoplasmoidaceae</taxon>
        <taxon>Mycoplasmoides</taxon>
    </lineage>
</organism>
<dbReference type="GO" id="GO:0022857">
    <property type="term" value="F:transmembrane transporter activity"/>
    <property type="evidence" value="ECO:0007669"/>
    <property type="project" value="InterPro"/>
</dbReference>
<evidence type="ECO:0000313" key="7">
    <source>
        <dbReference type="EMBL" id="AAP56938.1"/>
    </source>
</evidence>
<comment type="subcellular location">
    <subcellularLocation>
        <location evidence="1">Cell membrane</location>
        <topology evidence="1">Multi-pass membrane protein</topology>
    </subcellularLocation>
</comment>
<evidence type="ECO:0000256" key="1">
    <source>
        <dbReference type="ARBA" id="ARBA00004651"/>
    </source>
</evidence>
<dbReference type="RefSeq" id="WP_011113845.1">
    <property type="nucleotide sequence ID" value="NC_004829.2"/>
</dbReference>
<evidence type="ECO:0000256" key="6">
    <source>
        <dbReference type="SAM" id="Phobius"/>
    </source>
</evidence>
<dbReference type="AlphaFoldDB" id="Q7NAP7"/>
<keyword evidence="3 6" id="KW-0812">Transmembrane</keyword>
<dbReference type="PATRIC" id="fig|233150.7.peg.660"/>
<keyword evidence="2" id="KW-1003">Cell membrane</keyword>
<evidence type="ECO:0000256" key="4">
    <source>
        <dbReference type="ARBA" id="ARBA00022989"/>
    </source>
</evidence>
<feature type="transmembrane region" description="Helical" evidence="6">
    <location>
        <begin position="75"/>
        <end position="93"/>
    </location>
</feature>
<gene>
    <name evidence="7" type="ORF">MGA_0368</name>
</gene>
<feature type="transmembrane region" description="Helical" evidence="6">
    <location>
        <begin position="355"/>
        <end position="375"/>
    </location>
</feature>
<dbReference type="PANTHER" id="PTHR43370">
    <property type="entry name" value="SUGAR ABC TRANSPORTER INTEGRAL MEMBRANE PROTEIN-RELATED"/>
    <property type="match status" value="1"/>
</dbReference>